<sequence length="452" mass="50819">MDKQDKSQTMYFRICSVIFIIFIVLALPCQGNCEDQAGPVLALKQAVRIALKNNPGLAQQVNTVETSEISVFQQRADFYPDVNAAVAGQNSAQEDWFLSTELTSTLNLFNGFADSAGLKNAELELNAVQENLTREQQSLVFETFSKFVQVLTSQALIQVKEDNLEENRKLLEQIETFQQAGRLALSDLYQQQAETKQAQLELIEAQQSLNDNKLLLMQTMGMNPMIDYRAAGLDFDSWSMVLTDEDIERLSVAALNERADIKAQQYQIEAAGQQILQARAGQLPKLDLFAKLSSGYNSLGDETFSEQLKDDSLDATVGISLTIPIFDRHLARNEIAMAGIEQRNEQLTLKQKKLQAGLEIEQAIQEYRTTQQQVEVVQSKLIFARQSLQSYEERYRVGASTLVELIQARTGYVTAAFDQIEVKYNLITQEVALAYYLGNMKPLFAAFELEKS</sequence>
<comment type="similarity">
    <text evidence="2">Belongs to the outer membrane factor (OMF) (TC 1.B.17) family.</text>
</comment>
<protein>
    <submittedName>
        <fullName evidence="10">Outer membrane efflux protein</fullName>
    </submittedName>
</protein>
<dbReference type="SUPFAM" id="SSF56954">
    <property type="entry name" value="Outer membrane efflux proteins (OEP)"/>
    <property type="match status" value="1"/>
</dbReference>
<evidence type="ECO:0000256" key="2">
    <source>
        <dbReference type="ARBA" id="ARBA00007613"/>
    </source>
</evidence>
<dbReference type="PANTHER" id="PTHR30026">
    <property type="entry name" value="OUTER MEMBRANE PROTEIN TOLC"/>
    <property type="match status" value="1"/>
</dbReference>
<gene>
    <name evidence="10" type="ordered locus">HRM2_05800</name>
</gene>
<comment type="subcellular location">
    <subcellularLocation>
        <location evidence="1">Cell outer membrane</location>
    </subcellularLocation>
</comment>
<dbReference type="RefSeq" id="WP_012662943.1">
    <property type="nucleotide sequence ID" value="NC_012108.1"/>
</dbReference>
<evidence type="ECO:0000256" key="9">
    <source>
        <dbReference type="SAM" id="Phobius"/>
    </source>
</evidence>
<evidence type="ECO:0000256" key="5">
    <source>
        <dbReference type="ARBA" id="ARBA00022692"/>
    </source>
</evidence>
<dbReference type="HOGENOM" id="CLU_012817_11_0_7"/>
<organism evidence="10 11">
    <name type="scientific">Desulforapulum autotrophicum (strain ATCC 43914 / DSM 3382 / VKM B-1955 / HRM2)</name>
    <name type="common">Desulfobacterium autotrophicum</name>
    <dbReference type="NCBI Taxonomy" id="177437"/>
    <lineage>
        <taxon>Bacteria</taxon>
        <taxon>Pseudomonadati</taxon>
        <taxon>Thermodesulfobacteriota</taxon>
        <taxon>Desulfobacteria</taxon>
        <taxon>Desulfobacterales</taxon>
        <taxon>Desulfobacteraceae</taxon>
        <taxon>Desulforapulum</taxon>
    </lineage>
</organism>
<keyword evidence="9" id="KW-1133">Transmembrane helix</keyword>
<keyword evidence="4" id="KW-1134">Transmembrane beta strand</keyword>
<evidence type="ECO:0000256" key="6">
    <source>
        <dbReference type="ARBA" id="ARBA00023136"/>
    </source>
</evidence>
<evidence type="ECO:0000256" key="1">
    <source>
        <dbReference type="ARBA" id="ARBA00004442"/>
    </source>
</evidence>
<reference evidence="10 11" key="1">
    <citation type="journal article" date="2009" name="Environ. Microbiol.">
        <title>Genome sequence of Desulfobacterium autotrophicum HRM2, a marine sulfate reducer oxidizing organic carbon completely to carbon dioxide.</title>
        <authorList>
            <person name="Strittmatter A.W."/>
            <person name="Liesegang H."/>
            <person name="Rabus R."/>
            <person name="Decker I."/>
            <person name="Amann J."/>
            <person name="Andres S."/>
            <person name="Henne A."/>
            <person name="Fricke W.F."/>
            <person name="Martinez-Arias R."/>
            <person name="Bartels D."/>
            <person name="Goesmann A."/>
            <person name="Krause L."/>
            <person name="Puehler A."/>
            <person name="Klenk H.P."/>
            <person name="Richter M."/>
            <person name="Schuler M."/>
            <person name="Gloeckner F.O."/>
            <person name="Meyerdierks A."/>
            <person name="Gottschalk G."/>
            <person name="Amann R."/>
        </authorList>
    </citation>
    <scope>NUCLEOTIDE SEQUENCE [LARGE SCALE GENOMIC DNA]</scope>
    <source>
        <strain evidence="11">ATCC 43914 / DSM 3382 / HRM2</strain>
    </source>
</reference>
<accession>C0QIQ4</accession>
<keyword evidence="11" id="KW-1185">Reference proteome</keyword>
<dbReference type="KEGG" id="dat:HRM2_05800"/>
<evidence type="ECO:0000256" key="7">
    <source>
        <dbReference type="ARBA" id="ARBA00023237"/>
    </source>
</evidence>
<dbReference type="PANTHER" id="PTHR30026:SF20">
    <property type="entry name" value="OUTER MEMBRANE PROTEIN TOLC"/>
    <property type="match status" value="1"/>
</dbReference>
<keyword evidence="3" id="KW-0813">Transport</keyword>
<dbReference type="GO" id="GO:0015288">
    <property type="term" value="F:porin activity"/>
    <property type="evidence" value="ECO:0007669"/>
    <property type="project" value="TreeGrafter"/>
</dbReference>
<dbReference type="GO" id="GO:0009279">
    <property type="term" value="C:cell outer membrane"/>
    <property type="evidence" value="ECO:0007669"/>
    <property type="project" value="UniProtKB-SubCell"/>
</dbReference>
<dbReference type="STRING" id="177437.HRM2_05800"/>
<dbReference type="OrthoDB" id="9789368at2"/>
<dbReference type="EMBL" id="CP001087">
    <property type="protein sequence ID" value="ACN13694.1"/>
    <property type="molecule type" value="Genomic_DNA"/>
</dbReference>
<dbReference type="Pfam" id="PF02321">
    <property type="entry name" value="OEP"/>
    <property type="match status" value="2"/>
</dbReference>
<dbReference type="Proteomes" id="UP000000442">
    <property type="component" value="Chromosome"/>
</dbReference>
<dbReference type="GO" id="GO:0015562">
    <property type="term" value="F:efflux transmembrane transporter activity"/>
    <property type="evidence" value="ECO:0007669"/>
    <property type="project" value="InterPro"/>
</dbReference>
<dbReference type="AlphaFoldDB" id="C0QIQ4"/>
<proteinExistence type="inferred from homology"/>
<dbReference type="eggNOG" id="COG1538">
    <property type="taxonomic scope" value="Bacteria"/>
</dbReference>
<evidence type="ECO:0000313" key="11">
    <source>
        <dbReference type="Proteomes" id="UP000000442"/>
    </source>
</evidence>
<feature type="transmembrane region" description="Helical" evidence="9">
    <location>
        <begin position="10"/>
        <end position="27"/>
    </location>
</feature>
<evidence type="ECO:0000256" key="4">
    <source>
        <dbReference type="ARBA" id="ARBA00022452"/>
    </source>
</evidence>
<keyword evidence="6 9" id="KW-0472">Membrane</keyword>
<keyword evidence="5 9" id="KW-0812">Transmembrane</keyword>
<dbReference type="Gene3D" id="1.20.1600.10">
    <property type="entry name" value="Outer membrane efflux proteins (OEP)"/>
    <property type="match status" value="1"/>
</dbReference>
<evidence type="ECO:0000256" key="8">
    <source>
        <dbReference type="SAM" id="Coils"/>
    </source>
</evidence>
<dbReference type="InterPro" id="IPR003423">
    <property type="entry name" value="OMP_efflux"/>
</dbReference>
<feature type="coiled-coil region" evidence="8">
    <location>
        <begin position="118"/>
        <end position="206"/>
    </location>
</feature>
<name>C0QIQ4_DESAH</name>
<evidence type="ECO:0000313" key="10">
    <source>
        <dbReference type="EMBL" id="ACN13694.1"/>
    </source>
</evidence>
<dbReference type="InterPro" id="IPR051906">
    <property type="entry name" value="TolC-like"/>
</dbReference>
<keyword evidence="7" id="KW-0998">Cell outer membrane</keyword>
<keyword evidence="8" id="KW-0175">Coiled coil</keyword>
<dbReference type="GO" id="GO:1990281">
    <property type="term" value="C:efflux pump complex"/>
    <property type="evidence" value="ECO:0007669"/>
    <property type="project" value="TreeGrafter"/>
</dbReference>
<evidence type="ECO:0000256" key="3">
    <source>
        <dbReference type="ARBA" id="ARBA00022448"/>
    </source>
</evidence>